<dbReference type="InterPro" id="IPR009009">
    <property type="entry name" value="RlpA-like_DPBB"/>
</dbReference>
<proteinExistence type="predicted"/>
<comment type="caution">
    <text evidence="3">The sequence shown here is derived from an EMBL/GenBank/DDBJ whole genome shotgun (WGS) entry which is preliminary data.</text>
</comment>
<evidence type="ECO:0000313" key="4">
    <source>
        <dbReference type="Proteomes" id="UP001293254"/>
    </source>
</evidence>
<evidence type="ECO:0000256" key="1">
    <source>
        <dbReference type="SAM" id="SignalP"/>
    </source>
</evidence>
<feature type="chain" id="PRO_5042000263" evidence="1">
    <location>
        <begin position="28"/>
        <end position="118"/>
    </location>
</feature>
<reference evidence="3" key="2">
    <citation type="journal article" date="2024" name="Plant">
        <title>Genomic evolution and insights into agronomic trait innovations of Sesamum species.</title>
        <authorList>
            <person name="Miao H."/>
            <person name="Wang L."/>
            <person name="Qu L."/>
            <person name="Liu H."/>
            <person name="Sun Y."/>
            <person name="Le M."/>
            <person name="Wang Q."/>
            <person name="Wei S."/>
            <person name="Zheng Y."/>
            <person name="Lin W."/>
            <person name="Duan Y."/>
            <person name="Cao H."/>
            <person name="Xiong S."/>
            <person name="Wang X."/>
            <person name="Wei L."/>
            <person name="Li C."/>
            <person name="Ma Q."/>
            <person name="Ju M."/>
            <person name="Zhao R."/>
            <person name="Li G."/>
            <person name="Mu C."/>
            <person name="Tian Q."/>
            <person name="Mei H."/>
            <person name="Zhang T."/>
            <person name="Gao T."/>
            <person name="Zhang H."/>
        </authorList>
    </citation>
    <scope>NUCLEOTIDE SEQUENCE</scope>
    <source>
        <strain evidence="3">3651</strain>
    </source>
</reference>
<gene>
    <name evidence="3" type="ORF">Salat_0758700</name>
</gene>
<feature type="domain" description="Expansin-like EG45" evidence="2">
    <location>
        <begin position="47"/>
        <end position="118"/>
    </location>
</feature>
<keyword evidence="1" id="KW-0732">Signal</keyword>
<dbReference type="InterPro" id="IPR036908">
    <property type="entry name" value="RlpA-like_sf"/>
</dbReference>
<dbReference type="Pfam" id="PF03330">
    <property type="entry name" value="DPBB_1"/>
    <property type="match status" value="1"/>
</dbReference>
<evidence type="ECO:0000259" key="2">
    <source>
        <dbReference type="PROSITE" id="PS50842"/>
    </source>
</evidence>
<dbReference type="PANTHER" id="PTHR31692:SF56">
    <property type="entry name" value="EXPANSIN-B2-RELATED"/>
    <property type="match status" value="1"/>
</dbReference>
<accession>A0AAE2CVC0</accession>
<keyword evidence="4" id="KW-1185">Reference proteome</keyword>
<dbReference type="PANTHER" id="PTHR31692">
    <property type="entry name" value="EXPANSIN-B3"/>
    <property type="match status" value="1"/>
</dbReference>
<dbReference type="Gene3D" id="2.40.40.10">
    <property type="entry name" value="RlpA-like domain"/>
    <property type="match status" value="1"/>
</dbReference>
<dbReference type="EMBL" id="JACGWO010000002">
    <property type="protein sequence ID" value="KAK4435951.1"/>
    <property type="molecule type" value="Genomic_DNA"/>
</dbReference>
<protein>
    <submittedName>
        <fullName evidence="3">Expansin-B14</fullName>
    </submittedName>
</protein>
<dbReference type="SUPFAM" id="SSF50685">
    <property type="entry name" value="Barwin-like endoglucanases"/>
    <property type="match status" value="1"/>
</dbReference>
<feature type="signal peptide" evidence="1">
    <location>
        <begin position="1"/>
        <end position="27"/>
    </location>
</feature>
<reference evidence="3" key="1">
    <citation type="submission" date="2020-06" db="EMBL/GenBank/DDBJ databases">
        <authorList>
            <person name="Li T."/>
            <person name="Hu X."/>
            <person name="Zhang T."/>
            <person name="Song X."/>
            <person name="Zhang H."/>
            <person name="Dai N."/>
            <person name="Sheng W."/>
            <person name="Hou X."/>
            <person name="Wei L."/>
        </authorList>
    </citation>
    <scope>NUCLEOTIDE SEQUENCE</scope>
    <source>
        <strain evidence="3">3651</strain>
        <tissue evidence="3">Leaf</tissue>
    </source>
</reference>
<organism evidence="3 4">
    <name type="scientific">Sesamum alatum</name>
    <dbReference type="NCBI Taxonomy" id="300844"/>
    <lineage>
        <taxon>Eukaryota</taxon>
        <taxon>Viridiplantae</taxon>
        <taxon>Streptophyta</taxon>
        <taxon>Embryophyta</taxon>
        <taxon>Tracheophyta</taxon>
        <taxon>Spermatophyta</taxon>
        <taxon>Magnoliopsida</taxon>
        <taxon>eudicotyledons</taxon>
        <taxon>Gunneridae</taxon>
        <taxon>Pentapetalae</taxon>
        <taxon>asterids</taxon>
        <taxon>lamiids</taxon>
        <taxon>Lamiales</taxon>
        <taxon>Pedaliaceae</taxon>
        <taxon>Sesamum</taxon>
    </lineage>
</organism>
<dbReference type="AlphaFoldDB" id="A0AAE2CVC0"/>
<dbReference type="Proteomes" id="UP001293254">
    <property type="component" value="Unassembled WGS sequence"/>
</dbReference>
<name>A0AAE2CVC0_9LAMI</name>
<evidence type="ECO:0000313" key="3">
    <source>
        <dbReference type="EMBL" id="KAK4435951.1"/>
    </source>
</evidence>
<sequence length="118" mass="12339">MFARVFQLLTFSTIAVVLSLLINNCESTTLSDGVATWYGSPTGFGSGGGCGFENDVGNAVYNGMIAAGNNNIYKSGKGCGACYQVKCTEHPSCSGSPITITITDECPGECNNEAFHFD</sequence>
<dbReference type="InterPro" id="IPR007112">
    <property type="entry name" value="Expansin/allergen_DPBB_dom"/>
</dbReference>
<dbReference type="PROSITE" id="PS50842">
    <property type="entry name" value="EXPANSIN_EG45"/>
    <property type="match status" value="1"/>
</dbReference>